<reference evidence="1" key="1">
    <citation type="journal article" date="2023" name="Mol. Phylogenet. Evol.">
        <title>Genome-scale phylogeny and comparative genomics of the fungal order Sordariales.</title>
        <authorList>
            <person name="Hensen N."/>
            <person name="Bonometti L."/>
            <person name="Westerberg I."/>
            <person name="Brannstrom I.O."/>
            <person name="Guillou S."/>
            <person name="Cros-Aarteil S."/>
            <person name="Calhoun S."/>
            <person name="Haridas S."/>
            <person name="Kuo A."/>
            <person name="Mondo S."/>
            <person name="Pangilinan J."/>
            <person name="Riley R."/>
            <person name="LaButti K."/>
            <person name="Andreopoulos B."/>
            <person name="Lipzen A."/>
            <person name="Chen C."/>
            <person name="Yan M."/>
            <person name="Daum C."/>
            <person name="Ng V."/>
            <person name="Clum A."/>
            <person name="Steindorff A."/>
            <person name="Ohm R.A."/>
            <person name="Martin F."/>
            <person name="Silar P."/>
            <person name="Natvig D.O."/>
            <person name="Lalanne C."/>
            <person name="Gautier V."/>
            <person name="Ament-Velasquez S.L."/>
            <person name="Kruys A."/>
            <person name="Hutchinson M.I."/>
            <person name="Powell A.J."/>
            <person name="Barry K."/>
            <person name="Miller A.N."/>
            <person name="Grigoriev I.V."/>
            <person name="Debuchy R."/>
            <person name="Gladieux P."/>
            <person name="Hiltunen Thoren M."/>
            <person name="Johannesson H."/>
        </authorList>
    </citation>
    <scope>NUCLEOTIDE SEQUENCE</scope>
    <source>
        <strain evidence="1">CBS 118394</strain>
    </source>
</reference>
<evidence type="ECO:0000313" key="1">
    <source>
        <dbReference type="EMBL" id="KAK3321811.1"/>
    </source>
</evidence>
<name>A0AAE0M710_9PEZI</name>
<accession>A0AAE0M710</accession>
<comment type="caution">
    <text evidence="1">The sequence shown here is derived from an EMBL/GenBank/DDBJ whole genome shotgun (WGS) entry which is preliminary data.</text>
</comment>
<dbReference type="AlphaFoldDB" id="A0AAE0M710"/>
<gene>
    <name evidence="1" type="ORF">B0H66DRAFT_638339</name>
</gene>
<dbReference type="Proteomes" id="UP001283341">
    <property type="component" value="Unassembled WGS sequence"/>
</dbReference>
<reference evidence="1" key="2">
    <citation type="submission" date="2023-06" db="EMBL/GenBank/DDBJ databases">
        <authorList>
            <consortium name="Lawrence Berkeley National Laboratory"/>
            <person name="Haridas S."/>
            <person name="Hensen N."/>
            <person name="Bonometti L."/>
            <person name="Westerberg I."/>
            <person name="Brannstrom I.O."/>
            <person name="Guillou S."/>
            <person name="Cros-Aarteil S."/>
            <person name="Calhoun S."/>
            <person name="Kuo A."/>
            <person name="Mondo S."/>
            <person name="Pangilinan J."/>
            <person name="Riley R."/>
            <person name="Labutti K."/>
            <person name="Andreopoulos B."/>
            <person name="Lipzen A."/>
            <person name="Chen C."/>
            <person name="Yanf M."/>
            <person name="Daum C."/>
            <person name="Ng V."/>
            <person name="Clum A."/>
            <person name="Steindorff A."/>
            <person name="Ohm R."/>
            <person name="Martin F."/>
            <person name="Silar P."/>
            <person name="Natvig D."/>
            <person name="Lalanne C."/>
            <person name="Gautier V."/>
            <person name="Ament-Velasquez S.L."/>
            <person name="Kruys A."/>
            <person name="Hutchinson M.I."/>
            <person name="Powell A.J."/>
            <person name="Barry K."/>
            <person name="Miller A.N."/>
            <person name="Grigoriev I.V."/>
            <person name="Debuchy R."/>
            <person name="Gladieux P."/>
            <person name="Thoren M.H."/>
            <person name="Johannesson H."/>
        </authorList>
    </citation>
    <scope>NUCLEOTIDE SEQUENCE</scope>
    <source>
        <strain evidence="1">CBS 118394</strain>
    </source>
</reference>
<keyword evidence="2" id="KW-1185">Reference proteome</keyword>
<protein>
    <submittedName>
        <fullName evidence="1">Uncharacterized protein</fullName>
    </submittedName>
</protein>
<evidence type="ECO:0000313" key="2">
    <source>
        <dbReference type="Proteomes" id="UP001283341"/>
    </source>
</evidence>
<organism evidence="1 2">
    <name type="scientific">Apodospora peruviana</name>
    <dbReference type="NCBI Taxonomy" id="516989"/>
    <lineage>
        <taxon>Eukaryota</taxon>
        <taxon>Fungi</taxon>
        <taxon>Dikarya</taxon>
        <taxon>Ascomycota</taxon>
        <taxon>Pezizomycotina</taxon>
        <taxon>Sordariomycetes</taxon>
        <taxon>Sordariomycetidae</taxon>
        <taxon>Sordariales</taxon>
        <taxon>Lasiosphaeriaceae</taxon>
        <taxon>Apodospora</taxon>
    </lineage>
</organism>
<sequence length="296" mass="32042">MLGFINTILGPLGPFAVIGKDLYDDATSTFSALGDDPDAFAAAVMDAAPSPDDANAGDQVNNVFYININKTADTPQEQAQLQAITANVNLSNMFCNWKANQAVQAQIASKALTDTPLNRANYKAKVVNTLVATAPWIPTYGAKVLSKTFQVEKSAFHAALVSTFTQGLGLPTSINTMFEGLLTNMQNTINVSTTNVDSNKTDCTFFILLTTYVKDDQLQTWRPQMRTIYFKVHQSLSSYTISKKNSGTNVNVTMEYAQSDGSFNNDYFASNAAATISSLVNQASNNFLNSTVNVDV</sequence>
<dbReference type="EMBL" id="JAUEDM010000003">
    <property type="protein sequence ID" value="KAK3321811.1"/>
    <property type="molecule type" value="Genomic_DNA"/>
</dbReference>
<proteinExistence type="predicted"/>